<name>A0A7C8J2D4_ORBOL</name>
<evidence type="ECO:0000313" key="3">
    <source>
        <dbReference type="Proteomes" id="UP000475325"/>
    </source>
</evidence>
<dbReference type="EMBL" id="WIQW01000096">
    <property type="protein sequence ID" value="KAF3084674.1"/>
    <property type="molecule type" value="Genomic_DNA"/>
</dbReference>
<gene>
    <name evidence="2" type="ORF">TWF102_011833</name>
</gene>
<feature type="compositionally biased region" description="Acidic residues" evidence="1">
    <location>
        <begin position="154"/>
        <end position="164"/>
    </location>
</feature>
<feature type="region of interest" description="Disordered" evidence="1">
    <location>
        <begin position="16"/>
        <end position="35"/>
    </location>
</feature>
<dbReference type="AlphaFoldDB" id="A0A7C8J2D4"/>
<protein>
    <submittedName>
        <fullName evidence="2">Uncharacterized protein</fullName>
    </submittedName>
</protein>
<organism evidence="2 3">
    <name type="scientific">Orbilia oligospora</name>
    <name type="common">Nematode-trapping fungus</name>
    <name type="synonym">Arthrobotrys oligospora</name>
    <dbReference type="NCBI Taxonomy" id="2813651"/>
    <lineage>
        <taxon>Eukaryota</taxon>
        <taxon>Fungi</taxon>
        <taxon>Dikarya</taxon>
        <taxon>Ascomycota</taxon>
        <taxon>Pezizomycotina</taxon>
        <taxon>Orbiliomycetes</taxon>
        <taxon>Orbiliales</taxon>
        <taxon>Orbiliaceae</taxon>
        <taxon>Orbilia</taxon>
    </lineage>
</organism>
<comment type="caution">
    <text evidence="2">The sequence shown here is derived from an EMBL/GenBank/DDBJ whole genome shotgun (WGS) entry which is preliminary data.</text>
</comment>
<feature type="region of interest" description="Disordered" evidence="1">
    <location>
        <begin position="130"/>
        <end position="171"/>
    </location>
</feature>
<sequence>MPSHTEKVAELLARPLPQIIQRDGTDPENTPTDDSIHPNHIFFWDGFVEDVKKTISETDLSQDVSLTDAPEGECIIVGNRFALTGRFNANVGVPLAKASIVTSGTREELKNLRFADAEVVSLFQRSGAPDVVIPPSRDSTESPPVYSEPAPENEGQEEDDEGTETEGRANLGQVKGLRLDLWLSL</sequence>
<dbReference type="Proteomes" id="UP000475325">
    <property type="component" value="Unassembled WGS sequence"/>
</dbReference>
<evidence type="ECO:0000313" key="2">
    <source>
        <dbReference type="EMBL" id="KAF3084674.1"/>
    </source>
</evidence>
<accession>A0A7C8J2D4</accession>
<proteinExistence type="predicted"/>
<evidence type="ECO:0000256" key="1">
    <source>
        <dbReference type="SAM" id="MobiDB-lite"/>
    </source>
</evidence>
<reference evidence="2 3" key="1">
    <citation type="submission" date="2019-06" db="EMBL/GenBank/DDBJ databases">
        <authorList>
            <person name="Palmer J.M."/>
        </authorList>
    </citation>
    <scope>NUCLEOTIDE SEQUENCE [LARGE SCALE GENOMIC DNA]</scope>
    <source>
        <strain evidence="2 3">TWF102</strain>
    </source>
</reference>